<gene>
    <name evidence="1" type="ORF">FKR81_01300</name>
</gene>
<name>A0A563F2S8_9PSEU</name>
<dbReference type="RefSeq" id="WP_146349006.1">
    <property type="nucleotide sequence ID" value="NZ_VOBR01000001.1"/>
</dbReference>
<dbReference type="Pfam" id="PF19562">
    <property type="entry name" value="DUF6084"/>
    <property type="match status" value="1"/>
</dbReference>
<protein>
    <submittedName>
        <fullName evidence="1">Uncharacterized protein</fullName>
    </submittedName>
</protein>
<proteinExistence type="predicted"/>
<dbReference type="OrthoDB" id="115056at2"/>
<organism evidence="1 2">
    <name type="scientific">Lentzea tibetensis</name>
    <dbReference type="NCBI Taxonomy" id="2591470"/>
    <lineage>
        <taxon>Bacteria</taxon>
        <taxon>Bacillati</taxon>
        <taxon>Actinomycetota</taxon>
        <taxon>Actinomycetes</taxon>
        <taxon>Pseudonocardiales</taxon>
        <taxon>Pseudonocardiaceae</taxon>
        <taxon>Lentzea</taxon>
    </lineage>
</organism>
<dbReference type="Proteomes" id="UP000316639">
    <property type="component" value="Unassembled WGS sequence"/>
</dbReference>
<dbReference type="InterPro" id="IPR045730">
    <property type="entry name" value="DUF6084"/>
</dbReference>
<accession>A0A563F2S8</accession>
<keyword evidence="2" id="KW-1185">Reference proteome</keyword>
<comment type="caution">
    <text evidence="1">The sequence shown here is derived from an EMBL/GenBank/DDBJ whole genome shotgun (WGS) entry which is preliminary data.</text>
</comment>
<dbReference type="EMBL" id="VOBR01000001">
    <property type="protein sequence ID" value="TWP54223.1"/>
    <property type="molecule type" value="Genomic_DNA"/>
</dbReference>
<dbReference type="AlphaFoldDB" id="A0A563F2S8"/>
<evidence type="ECO:0000313" key="1">
    <source>
        <dbReference type="EMBL" id="TWP54223.1"/>
    </source>
</evidence>
<reference evidence="1 2" key="1">
    <citation type="submission" date="2019-07" db="EMBL/GenBank/DDBJ databases">
        <title>Lentzea xizangensis sp. nov., isolated from Qinghai-Tibetan Plateau Soils.</title>
        <authorList>
            <person name="Huang J."/>
        </authorList>
    </citation>
    <scope>NUCLEOTIDE SEQUENCE [LARGE SCALE GENOMIC DNA]</scope>
    <source>
        <strain evidence="1 2">FXJ1.1311</strain>
    </source>
</reference>
<evidence type="ECO:0000313" key="2">
    <source>
        <dbReference type="Proteomes" id="UP000316639"/>
    </source>
</evidence>
<sequence length="211" mass="23462">MTELGFDCVGARVDPYAAAPGLVLTLRITSDTRVDAIALRCQLRIEPHRRRYTPAEAERLADLFGDVSRWGETLKPLQLANVSVMVPGFSSLCDVDLDVPCGYDLEVASGAYFAGLEEGEVPLLLLFSGSVFAVDDGRMQVTQVPWSKEVSFRLPVATWRQMVDTHFPNSGWIRCGRETIDALRRFKSTRALPTWDATLLALLDSVEERMP</sequence>